<dbReference type="InterPro" id="IPR044894">
    <property type="entry name" value="TubC_N_sf"/>
</dbReference>
<dbReference type="NCBIfam" id="TIGR01720">
    <property type="entry name" value="NRPS-para261"/>
    <property type="match status" value="1"/>
</dbReference>
<feature type="domain" description="Carrier" evidence="3">
    <location>
        <begin position="949"/>
        <end position="1023"/>
    </location>
</feature>
<protein>
    <submittedName>
        <fullName evidence="4">Condensation domain-containing protein</fullName>
    </submittedName>
</protein>
<accession>A0ABV0GDS2</accession>
<evidence type="ECO:0000256" key="2">
    <source>
        <dbReference type="ARBA" id="ARBA00022553"/>
    </source>
</evidence>
<keyword evidence="2" id="KW-0597">Phosphoprotein</keyword>
<dbReference type="Proteomes" id="UP001462640">
    <property type="component" value="Unassembled WGS sequence"/>
</dbReference>
<dbReference type="CDD" id="cd19531">
    <property type="entry name" value="LCL_NRPS-like"/>
    <property type="match status" value="1"/>
</dbReference>
<reference evidence="4 5" key="1">
    <citation type="submission" date="2024-05" db="EMBL/GenBank/DDBJ databases">
        <title>Roseateles sp. 2.12 16S ribosomal RNA gene Genome sequencing and assembly.</title>
        <authorList>
            <person name="Woo H."/>
        </authorList>
    </citation>
    <scope>NUCLEOTIDE SEQUENCE [LARGE SCALE GENOMIC DNA]</scope>
    <source>
        <strain evidence="4 5">2.12</strain>
    </source>
</reference>
<evidence type="ECO:0000313" key="5">
    <source>
        <dbReference type="Proteomes" id="UP001462640"/>
    </source>
</evidence>
<evidence type="ECO:0000313" key="4">
    <source>
        <dbReference type="EMBL" id="MEO3713213.1"/>
    </source>
</evidence>
<dbReference type="Gene3D" id="3.30.559.10">
    <property type="entry name" value="Chloramphenicol acetyltransferase-like domain"/>
    <property type="match status" value="2"/>
</dbReference>
<dbReference type="InterPro" id="IPR010060">
    <property type="entry name" value="NRPS_synth"/>
</dbReference>
<dbReference type="PANTHER" id="PTHR45398:SF1">
    <property type="entry name" value="ENZYME, PUTATIVE (JCVI)-RELATED"/>
    <property type="match status" value="1"/>
</dbReference>
<dbReference type="Pfam" id="PF00550">
    <property type="entry name" value="PP-binding"/>
    <property type="match status" value="1"/>
</dbReference>
<dbReference type="Gene3D" id="1.10.10.1830">
    <property type="entry name" value="Non-ribosomal peptide synthase, adenylation domain"/>
    <property type="match status" value="1"/>
</dbReference>
<dbReference type="InterPro" id="IPR001242">
    <property type="entry name" value="Condensation_dom"/>
</dbReference>
<dbReference type="SMART" id="SM00823">
    <property type="entry name" value="PKS_PP"/>
    <property type="match status" value="1"/>
</dbReference>
<dbReference type="InterPro" id="IPR036736">
    <property type="entry name" value="ACP-like_sf"/>
</dbReference>
<dbReference type="InterPro" id="IPR042099">
    <property type="entry name" value="ANL_N_sf"/>
</dbReference>
<dbReference type="InterPro" id="IPR045851">
    <property type="entry name" value="AMP-bd_C_sf"/>
</dbReference>
<dbReference type="SUPFAM" id="SSF56801">
    <property type="entry name" value="Acetyl-CoA synthetase-like"/>
    <property type="match status" value="1"/>
</dbReference>
<dbReference type="PROSITE" id="PS50075">
    <property type="entry name" value="CARRIER"/>
    <property type="match status" value="1"/>
</dbReference>
<dbReference type="InterPro" id="IPR020806">
    <property type="entry name" value="PKS_PP-bd"/>
</dbReference>
<dbReference type="SUPFAM" id="SSF52777">
    <property type="entry name" value="CoA-dependent acyltransferases"/>
    <property type="match status" value="4"/>
</dbReference>
<dbReference type="SUPFAM" id="SSF47336">
    <property type="entry name" value="ACP-like"/>
    <property type="match status" value="1"/>
</dbReference>
<dbReference type="InterPro" id="IPR041464">
    <property type="entry name" value="TubC_N"/>
</dbReference>
<comment type="caution">
    <text evidence="4">The sequence shown here is derived from an EMBL/GenBank/DDBJ whole genome shotgun (WGS) entry which is preliminary data.</text>
</comment>
<dbReference type="Gene3D" id="3.40.50.12780">
    <property type="entry name" value="N-terminal domain of ligase-like"/>
    <property type="match status" value="1"/>
</dbReference>
<dbReference type="PANTHER" id="PTHR45398">
    <property type="match status" value="1"/>
</dbReference>
<keyword evidence="1" id="KW-0596">Phosphopantetheine</keyword>
<keyword evidence="5" id="KW-1185">Reference proteome</keyword>
<dbReference type="InterPro" id="IPR009081">
    <property type="entry name" value="PP-bd_ACP"/>
</dbReference>
<dbReference type="InterPro" id="IPR023213">
    <property type="entry name" value="CAT-like_dom_sf"/>
</dbReference>
<dbReference type="Pfam" id="PF00668">
    <property type="entry name" value="Condensation"/>
    <property type="match status" value="2"/>
</dbReference>
<proteinExistence type="predicted"/>
<name>A0ABV0GDS2_9BURK</name>
<gene>
    <name evidence="4" type="ORF">ABDJ40_10615</name>
</gene>
<sequence>MSSLDYINALAARGVQLWTQDGKLQYKAPKELITPQLLAELKAHKEGLIALLEQFGTSAGSYALSYSQKSLWSLHQLQPSSPAYNVTYACQLLDDLNLPLLARCVDYLIARHPILRTRYEIAEGQPRQQVSLDAAARLDISRVQGHTLAQVLHWVDEEANKPFDLKVSPIRLKLLVNEGERADAAPRHALLLNVHHVAADFWSLEIMVRELSALYALGSAGQPLRLPALQHQYKDFVQHEAQRLAGPEGAVLAAFWAQELQGELPTLALEGDRPRPPLKTEAGRVYSRTLDPEISGALRQAARERRVTPYMWLLAVYQLLLHKHTGQDELMIGAPTSGRSMPGSEQVLGHFVNTIPLRCRLQGLARFDQLLEQTRQMMLRVLDHQDYPFPLLVERLRPARDASRSPVFQVMYNWNQLRKGTEAVQETLFGPVLAASSTGTRGATHDLTLNIQDDGQDYVAAWTYNCDLFDEASIAGFGAQFEQLLAQSLRQPDGQLDQARLPAAPASEAQPLVPAVLGKTWHQALLDRAQAQPQLPALQEGEADCTLARLARQARTWLATLQAQGLREGSRVGLALSHPVQGALLWPALLAEGAQVCWLAAGETAPGLDLVVRVPAGSSQLLTDLDCQPGDGATERAPAEDPLLGLAAGEALRLSANDRLLLPWSQAPRLLALASATLALAWSRGCTVQLAKLSGDQTAQALADELAERVATFAPTALLLPTLLTPALAQALRALPADHPLPRLLAHGEQAEPVRRWPGASPRFLRLAPEAAASRPWVFEPVAQGWRWLPLAGCGAPLLRSASGEAPAQRQWALADAGGGTALRLRAVGMDLQSPDASGRLLMRAGRPLAAGPVERCLMGQAGVALALLAEVPTAQGPALTAYVLRQSGPAVLDDATLTQALQDRLRAELPELQWPQALVLLEQLPLDAALRPDLTRLPAPDLQAGGRAAEGAVEAQLAALWCEVLGLESVTVDDDFFQLGGDSILAAVIVSKAGQQGLYLRPKDLFEHPSIARLARVVSSTPGIEVEQGPVSGEFPLGPAAHWMFDKVDQDLAHFNQALLLELHEVPDPALMQQALQQLARHHDGLRSRFERREGGWVQCIAAAPEDTPDFAVVDCRAPNGQTSLPLWREAIAQAQTGLDLGQGPLWRLRWLQGGSLQQSRLLVVMHHLLVDGVSWNILLQDLGQLYAQLKSGSSSPLPLKTSSVRDWVQAWQGRLAATQDTALAAERAHWQQFATQLQARMAEGQERPALMRHALKPRAPRHAEEAHGCCQVRLSAAQTAAFRGPAHQAYGTDANDLLVAALLAGFQHWGGCQSLLLDLEGHGREALAEQLDLSRSVGWFTSIYPVLVEGADISDPGRLIKTVKQRLREVPAKGDGFGALRYLAPAGDPLRQALEAMPPSPVLFTYLGVVEQMVGSSALFTGRAEPAAGIRSPRQARTHLLDVCAYISQGQLVLECAFTGASAVEETMGCLMTDMAQALGTLLDHCGSAEAGGLTPSDVPAIDISQDGLDALLQELDGLLSTPA</sequence>
<dbReference type="EMBL" id="JBDPZC010000004">
    <property type="protein sequence ID" value="MEO3713213.1"/>
    <property type="molecule type" value="Genomic_DNA"/>
</dbReference>
<dbReference type="RefSeq" id="WP_347609448.1">
    <property type="nucleotide sequence ID" value="NZ_JBDPZC010000004.1"/>
</dbReference>
<dbReference type="CDD" id="cd19534">
    <property type="entry name" value="E_NRPS"/>
    <property type="match status" value="1"/>
</dbReference>
<dbReference type="Gene3D" id="1.10.1200.10">
    <property type="entry name" value="ACP-like"/>
    <property type="match status" value="1"/>
</dbReference>
<dbReference type="Gene3D" id="3.30.300.30">
    <property type="match status" value="1"/>
</dbReference>
<evidence type="ECO:0000256" key="1">
    <source>
        <dbReference type="ARBA" id="ARBA00022450"/>
    </source>
</evidence>
<dbReference type="Pfam" id="PF18563">
    <property type="entry name" value="TubC_N"/>
    <property type="match status" value="1"/>
</dbReference>
<organism evidence="4 5">
    <name type="scientific">Roseateles flavus</name>
    <dbReference type="NCBI Taxonomy" id="3149041"/>
    <lineage>
        <taxon>Bacteria</taxon>
        <taxon>Pseudomonadati</taxon>
        <taxon>Pseudomonadota</taxon>
        <taxon>Betaproteobacteria</taxon>
        <taxon>Burkholderiales</taxon>
        <taxon>Sphaerotilaceae</taxon>
        <taxon>Roseateles</taxon>
    </lineage>
</organism>
<dbReference type="Gene3D" id="3.30.559.30">
    <property type="entry name" value="Nonribosomal peptide synthetase, condensation domain"/>
    <property type="match status" value="2"/>
</dbReference>
<evidence type="ECO:0000259" key="3">
    <source>
        <dbReference type="PROSITE" id="PS50075"/>
    </source>
</evidence>